<dbReference type="PANTHER" id="PTHR30146">
    <property type="entry name" value="LACI-RELATED TRANSCRIPTIONAL REPRESSOR"/>
    <property type="match status" value="1"/>
</dbReference>
<dbReference type="Gene3D" id="3.40.50.2300">
    <property type="match status" value="1"/>
</dbReference>
<evidence type="ECO:0000256" key="2">
    <source>
        <dbReference type="ARBA" id="ARBA00023125"/>
    </source>
</evidence>
<dbReference type="AlphaFoldDB" id="A0AAN0YNS3"/>
<dbReference type="InterPro" id="IPR028082">
    <property type="entry name" value="Peripla_BP_I"/>
</dbReference>
<reference evidence="6" key="1">
    <citation type="journal article" date="2016" name="Genome Announc.">
        <title>Complete Genome Sequence of Geobacillus thermoglucosidasius NCIMB 11955, the Progenitor of a Bioethanol Production Strain.</title>
        <authorList>
            <person name="Sheng L."/>
            <person name="Zhang Y."/>
            <person name="Minton N.P."/>
        </authorList>
    </citation>
    <scope>NUCLEOTIDE SEQUENCE [LARGE SCALE GENOMIC DNA]</scope>
    <source>
        <strain evidence="6">NCIMB 11955</strain>
    </source>
</reference>
<evidence type="ECO:0000313" key="5">
    <source>
        <dbReference type="EMBL" id="ANZ30650.1"/>
    </source>
</evidence>
<feature type="domain" description="Transcriptional regulator LacI/GalR-like sensor" evidence="4">
    <location>
        <begin position="2"/>
        <end position="60"/>
    </location>
</feature>
<sequence length="63" mass="7141">MLAMNDLMAGGVLEACRELSIQVSQDLSVIGFDNREYRLYDTPKLTTIDLPLRKMGAKSMEKY</sequence>
<dbReference type="GO" id="GO:0003700">
    <property type="term" value="F:DNA-binding transcription factor activity"/>
    <property type="evidence" value="ECO:0007669"/>
    <property type="project" value="TreeGrafter"/>
</dbReference>
<dbReference type="RefSeq" id="WP_052518201.1">
    <property type="nucleotide sequence ID" value="NZ_CP012712.1"/>
</dbReference>
<evidence type="ECO:0000256" key="1">
    <source>
        <dbReference type="ARBA" id="ARBA00023015"/>
    </source>
</evidence>
<dbReference type="GeneID" id="56926061"/>
<keyword evidence="6" id="KW-1185">Reference proteome</keyword>
<gene>
    <name evidence="5" type="ORF">BCV53_11430</name>
</gene>
<dbReference type="PANTHER" id="PTHR30146:SF24">
    <property type="entry name" value="XYLOSE OPERON REGULATORY PROTEIN"/>
    <property type="match status" value="1"/>
</dbReference>
<protein>
    <recommendedName>
        <fullName evidence="4">Transcriptional regulator LacI/GalR-like sensor domain-containing protein</fullName>
    </recommendedName>
</protein>
<evidence type="ECO:0000256" key="3">
    <source>
        <dbReference type="ARBA" id="ARBA00023163"/>
    </source>
</evidence>
<keyword evidence="2" id="KW-0238">DNA-binding</keyword>
<organism evidence="5 6">
    <name type="scientific">Parageobacillus thermoglucosidasius</name>
    <name type="common">Geobacillus thermoglucosidasius</name>
    <dbReference type="NCBI Taxonomy" id="1426"/>
    <lineage>
        <taxon>Bacteria</taxon>
        <taxon>Bacillati</taxon>
        <taxon>Bacillota</taxon>
        <taxon>Bacilli</taxon>
        <taxon>Bacillales</taxon>
        <taxon>Anoxybacillaceae</taxon>
        <taxon>Parageobacillus</taxon>
    </lineage>
</organism>
<dbReference type="SUPFAM" id="SSF53822">
    <property type="entry name" value="Periplasmic binding protein-like I"/>
    <property type="match status" value="1"/>
</dbReference>
<proteinExistence type="predicted"/>
<dbReference type="Proteomes" id="UP000093052">
    <property type="component" value="Chromosome"/>
</dbReference>
<dbReference type="KEGG" id="ptl:AOT13_11415"/>
<keyword evidence="3" id="KW-0804">Transcription</keyword>
<dbReference type="Pfam" id="PF13377">
    <property type="entry name" value="Peripla_BP_3"/>
    <property type="match status" value="1"/>
</dbReference>
<evidence type="ECO:0000259" key="4">
    <source>
        <dbReference type="Pfam" id="PF13377"/>
    </source>
</evidence>
<evidence type="ECO:0000313" key="6">
    <source>
        <dbReference type="Proteomes" id="UP000093052"/>
    </source>
</evidence>
<name>A0AAN0YNS3_PARTM</name>
<dbReference type="GO" id="GO:0000976">
    <property type="term" value="F:transcription cis-regulatory region binding"/>
    <property type="evidence" value="ECO:0007669"/>
    <property type="project" value="TreeGrafter"/>
</dbReference>
<dbReference type="InterPro" id="IPR046335">
    <property type="entry name" value="LacI/GalR-like_sensor"/>
</dbReference>
<accession>A0AAN0YNS3</accession>
<keyword evidence="1" id="KW-0805">Transcription regulation</keyword>
<dbReference type="EMBL" id="CP016622">
    <property type="protein sequence ID" value="ANZ30650.1"/>
    <property type="molecule type" value="Genomic_DNA"/>
</dbReference>